<dbReference type="PIRSF" id="PIRSF037748">
    <property type="entry name" value="RnhC"/>
    <property type="match status" value="1"/>
</dbReference>
<evidence type="ECO:0000313" key="15">
    <source>
        <dbReference type="EMBL" id="PNC19419.1"/>
    </source>
</evidence>
<keyword evidence="7 12" id="KW-0540">Nuclease</keyword>
<dbReference type="Gene3D" id="3.30.310.10">
    <property type="entry name" value="TATA-Binding Protein"/>
    <property type="match status" value="1"/>
</dbReference>
<evidence type="ECO:0000256" key="3">
    <source>
        <dbReference type="ARBA" id="ARBA00004065"/>
    </source>
</evidence>
<comment type="cofactor">
    <cofactor evidence="2">
        <name>Mg(2+)</name>
        <dbReference type="ChEBI" id="CHEBI:18420"/>
    </cofactor>
</comment>
<evidence type="ECO:0000313" key="16">
    <source>
        <dbReference type="Proteomes" id="UP000236000"/>
    </source>
</evidence>
<evidence type="ECO:0000256" key="7">
    <source>
        <dbReference type="ARBA" id="ARBA00022722"/>
    </source>
</evidence>
<evidence type="ECO:0000256" key="1">
    <source>
        <dbReference type="ARBA" id="ARBA00000077"/>
    </source>
</evidence>
<evidence type="ECO:0000256" key="4">
    <source>
        <dbReference type="ARBA" id="ARBA00004496"/>
    </source>
</evidence>
<evidence type="ECO:0000256" key="6">
    <source>
        <dbReference type="ARBA" id="ARBA00022490"/>
    </source>
</evidence>
<evidence type="ECO:0000256" key="5">
    <source>
        <dbReference type="ARBA" id="ARBA00008378"/>
    </source>
</evidence>
<feature type="binding site" evidence="12">
    <location>
        <position position="97"/>
    </location>
    <ligand>
        <name>a divalent metal cation</name>
        <dbReference type="ChEBI" id="CHEBI:60240"/>
    </ligand>
</feature>
<dbReference type="GO" id="GO:0003723">
    <property type="term" value="F:RNA binding"/>
    <property type="evidence" value="ECO:0007669"/>
    <property type="project" value="UniProtKB-UniRule"/>
</dbReference>
<keyword evidence="11" id="KW-0460">Magnesium</keyword>
<evidence type="ECO:0000256" key="13">
    <source>
        <dbReference type="RuleBase" id="RU003515"/>
    </source>
</evidence>
<protein>
    <recommendedName>
        <fullName evidence="13">Ribonuclease</fullName>
        <ecNumber evidence="13">3.1.26.4</ecNumber>
    </recommendedName>
</protein>
<dbReference type="CDD" id="cd06590">
    <property type="entry name" value="RNase_HII_bacteria_HIII_like"/>
    <property type="match status" value="1"/>
</dbReference>
<dbReference type="InterPro" id="IPR012295">
    <property type="entry name" value="TBP_dom_sf"/>
</dbReference>
<comment type="catalytic activity">
    <reaction evidence="1 12 13">
        <text>Endonucleolytic cleavage to 5'-phosphomonoester.</text>
        <dbReference type="EC" id="3.1.26.4"/>
    </reaction>
</comment>
<comment type="similarity">
    <text evidence="5">Belongs to the RNase HII family. RnhC subfamily.</text>
</comment>
<dbReference type="OrthoDB" id="9777935at2"/>
<dbReference type="GO" id="GO:0043137">
    <property type="term" value="P:DNA replication, removal of RNA primer"/>
    <property type="evidence" value="ECO:0007669"/>
    <property type="project" value="TreeGrafter"/>
</dbReference>
<keyword evidence="9 12" id="KW-0255">Endonuclease</keyword>
<dbReference type="SUPFAM" id="SSF53098">
    <property type="entry name" value="Ribonuclease H-like"/>
    <property type="match status" value="1"/>
</dbReference>
<dbReference type="GO" id="GO:0004523">
    <property type="term" value="F:RNA-DNA hybrid ribonuclease activity"/>
    <property type="evidence" value="ECO:0007669"/>
    <property type="project" value="UniProtKB-UniRule"/>
</dbReference>
<dbReference type="PROSITE" id="PS51975">
    <property type="entry name" value="RNASE_H_2"/>
    <property type="match status" value="1"/>
</dbReference>
<accession>A0A2N8HFV2</accession>
<dbReference type="EC" id="3.1.26.4" evidence="13"/>
<dbReference type="EMBL" id="PJKA01000004">
    <property type="protein sequence ID" value="PNC19419.1"/>
    <property type="molecule type" value="Genomic_DNA"/>
</dbReference>
<feature type="binding site" evidence="12">
    <location>
        <position position="203"/>
    </location>
    <ligand>
        <name>a divalent metal cation</name>
        <dbReference type="ChEBI" id="CHEBI:60240"/>
    </ligand>
</feature>
<dbReference type="GO" id="GO:0006298">
    <property type="term" value="P:mismatch repair"/>
    <property type="evidence" value="ECO:0007669"/>
    <property type="project" value="TreeGrafter"/>
</dbReference>
<dbReference type="GO" id="GO:0005737">
    <property type="term" value="C:cytoplasm"/>
    <property type="evidence" value="ECO:0007669"/>
    <property type="project" value="UniProtKB-SubCell"/>
</dbReference>
<organism evidence="15 16">
    <name type="scientific">Akkermansia muciniphila</name>
    <dbReference type="NCBI Taxonomy" id="239935"/>
    <lineage>
        <taxon>Bacteria</taxon>
        <taxon>Pseudomonadati</taxon>
        <taxon>Verrucomicrobiota</taxon>
        <taxon>Verrucomicrobiia</taxon>
        <taxon>Verrucomicrobiales</taxon>
        <taxon>Akkermansiaceae</taxon>
        <taxon>Akkermansia</taxon>
    </lineage>
</organism>
<dbReference type="AlphaFoldDB" id="A0A2N8HFV2"/>
<feature type="binding site" evidence="12">
    <location>
        <position position="98"/>
    </location>
    <ligand>
        <name>a divalent metal cation</name>
        <dbReference type="ChEBI" id="CHEBI:60240"/>
    </ligand>
</feature>
<comment type="caution">
    <text evidence="15">The sequence shown here is derived from an EMBL/GenBank/DDBJ whole genome shotgun (WGS) entry which is preliminary data.</text>
</comment>
<proteinExistence type="inferred from homology"/>
<evidence type="ECO:0000256" key="10">
    <source>
        <dbReference type="ARBA" id="ARBA00022801"/>
    </source>
</evidence>
<evidence type="ECO:0000259" key="14">
    <source>
        <dbReference type="PROSITE" id="PS51975"/>
    </source>
</evidence>
<dbReference type="CDD" id="cd14796">
    <property type="entry name" value="RNAse_HIII_N"/>
    <property type="match status" value="1"/>
</dbReference>
<dbReference type="NCBIfam" id="TIGR00716">
    <property type="entry name" value="rnhC"/>
    <property type="match status" value="1"/>
</dbReference>
<evidence type="ECO:0000256" key="12">
    <source>
        <dbReference type="PROSITE-ProRule" id="PRU01319"/>
    </source>
</evidence>
<evidence type="ECO:0000256" key="9">
    <source>
        <dbReference type="ARBA" id="ARBA00022759"/>
    </source>
</evidence>
<dbReference type="InterPro" id="IPR004641">
    <property type="entry name" value="RNase_HIII"/>
</dbReference>
<dbReference type="Gene3D" id="3.30.420.10">
    <property type="entry name" value="Ribonuclease H-like superfamily/Ribonuclease H"/>
    <property type="match status" value="1"/>
</dbReference>
<dbReference type="InterPro" id="IPR012337">
    <property type="entry name" value="RNaseH-like_sf"/>
</dbReference>
<dbReference type="PANTHER" id="PTHR10954:SF23">
    <property type="entry name" value="RIBONUCLEASE"/>
    <property type="match status" value="1"/>
</dbReference>
<dbReference type="PANTHER" id="PTHR10954">
    <property type="entry name" value="RIBONUCLEASE H2 SUBUNIT A"/>
    <property type="match status" value="1"/>
</dbReference>
<name>A0A2N8HFV2_9BACT</name>
<dbReference type="Pfam" id="PF01351">
    <property type="entry name" value="RNase_HII"/>
    <property type="match status" value="1"/>
</dbReference>
<evidence type="ECO:0000256" key="8">
    <source>
        <dbReference type="ARBA" id="ARBA00022723"/>
    </source>
</evidence>
<dbReference type="GO" id="GO:0046872">
    <property type="term" value="F:metal ion binding"/>
    <property type="evidence" value="ECO:0007669"/>
    <property type="project" value="UniProtKB-KW"/>
</dbReference>
<dbReference type="InterPro" id="IPR024568">
    <property type="entry name" value="RNase_HIII_N"/>
</dbReference>
<evidence type="ECO:0000256" key="11">
    <source>
        <dbReference type="ARBA" id="ARBA00022842"/>
    </source>
</evidence>
<dbReference type="InterPro" id="IPR024567">
    <property type="entry name" value="RNase_HII/HIII_dom"/>
</dbReference>
<gene>
    <name evidence="15" type="ORF">CXU22_02745</name>
</gene>
<dbReference type="GO" id="GO:0032299">
    <property type="term" value="C:ribonuclease H2 complex"/>
    <property type="evidence" value="ECO:0007669"/>
    <property type="project" value="TreeGrafter"/>
</dbReference>
<dbReference type="Proteomes" id="UP000236000">
    <property type="component" value="Unassembled WGS sequence"/>
</dbReference>
<keyword evidence="8 12" id="KW-0479">Metal-binding</keyword>
<keyword evidence="6" id="KW-0963">Cytoplasm</keyword>
<dbReference type="InterPro" id="IPR001352">
    <property type="entry name" value="RNase_HII/HIII"/>
</dbReference>
<evidence type="ECO:0000256" key="2">
    <source>
        <dbReference type="ARBA" id="ARBA00001946"/>
    </source>
</evidence>
<comment type="subcellular location">
    <subcellularLocation>
        <location evidence="4">Cytoplasm</location>
    </subcellularLocation>
</comment>
<feature type="domain" description="RNase H type-2" evidence="14">
    <location>
        <begin position="91"/>
        <end position="302"/>
    </location>
</feature>
<comment type="function">
    <text evidence="3 13">Endonuclease that specifically degrades the RNA of RNA-DNA hybrids.</text>
</comment>
<keyword evidence="10 12" id="KW-0378">Hydrolase</keyword>
<dbReference type="InterPro" id="IPR036397">
    <property type="entry name" value="RNaseH_sf"/>
</dbReference>
<comment type="cofactor">
    <cofactor evidence="12">
        <name>Mn(2+)</name>
        <dbReference type="ChEBI" id="CHEBI:29035"/>
    </cofactor>
    <cofactor evidence="12">
        <name>Mg(2+)</name>
        <dbReference type="ChEBI" id="CHEBI:18420"/>
    </cofactor>
    <text evidence="12">Manganese or magnesium. Binds 1 divalent metal ion per monomer in the absence of substrate. May bind a second metal ion after substrate binding.</text>
</comment>
<reference evidence="15 16" key="1">
    <citation type="journal article" date="2017" name="BMC Genomics">
        <title>Genome sequencing of 39 Akkermansia muciniphila isolates reveals its population structure, genomic and functional diverisity, and global distribution in mammalian gut microbiotas.</title>
        <authorList>
            <person name="Guo X."/>
            <person name="Li S."/>
            <person name="Zhang J."/>
            <person name="Wu F."/>
            <person name="Li X."/>
            <person name="Wu D."/>
            <person name="Zhang M."/>
            <person name="Ou Z."/>
            <person name="Jie Z."/>
            <person name="Yan Q."/>
            <person name="Li P."/>
            <person name="Yi J."/>
            <person name="Peng Y."/>
        </authorList>
    </citation>
    <scope>NUCLEOTIDE SEQUENCE [LARGE SCALE GENOMIC DNA]</scope>
    <source>
        <strain evidence="15 16">GP24</strain>
    </source>
</reference>
<sequence length="302" mass="32931">MRTTFTTMLTDAQAGRLESILEGKGFEKREVPYARFSFAGPSLLVTVYEKKNKLLLQGKGTDEFIEFTLEPQVTGILSLPAEVEEEGGKTEAHFGIDESGKGDYFGPLVVAGVYVDGRISAALRKLGVCDSKLVGSSARIRSLAEGIRKVPGIRFHLVSIGPERYNQLYPEFKNLNRFLAWGHATVIEGLAAKVPDCPMALSDQFANPFVLKRALAAKKLSIRLEQRVRAESDVAVAAASILARERFVNWMDAAGEAAGMKLPLGASGQVVKAARQLVAVHGEEMLPKVAKMHFKTTQNVLK</sequence>